<dbReference type="GO" id="GO:0006352">
    <property type="term" value="P:DNA-templated transcription initiation"/>
    <property type="evidence" value="ECO:0007669"/>
    <property type="project" value="InterPro"/>
</dbReference>
<evidence type="ECO:0000259" key="7">
    <source>
        <dbReference type="Pfam" id="PF08281"/>
    </source>
</evidence>
<dbReference type="KEGG" id="mmab:HQ865_22610"/>
<dbReference type="AlphaFoldDB" id="A0A7D4UGZ2"/>
<keyword evidence="5" id="KW-0804">Transcription</keyword>
<dbReference type="SUPFAM" id="SSF88659">
    <property type="entry name" value="Sigma3 and sigma4 domains of RNA polymerase sigma factors"/>
    <property type="match status" value="1"/>
</dbReference>
<evidence type="ECO:0000256" key="1">
    <source>
        <dbReference type="ARBA" id="ARBA00010641"/>
    </source>
</evidence>
<dbReference type="Gene3D" id="1.10.1740.10">
    <property type="match status" value="1"/>
</dbReference>
<dbReference type="Proteomes" id="UP000505355">
    <property type="component" value="Chromosome"/>
</dbReference>
<dbReference type="GO" id="GO:0016987">
    <property type="term" value="F:sigma factor activity"/>
    <property type="evidence" value="ECO:0007669"/>
    <property type="project" value="UniProtKB-KW"/>
</dbReference>
<evidence type="ECO:0000259" key="6">
    <source>
        <dbReference type="Pfam" id="PF04542"/>
    </source>
</evidence>
<name>A0A7D4UGZ2_9SPHI</name>
<dbReference type="InterPro" id="IPR013249">
    <property type="entry name" value="RNA_pol_sigma70_r4_t2"/>
</dbReference>
<sequence length="190" mass="22002">MSVFGPAKKHDEADELKLLDSYRKSGDIAVLGRLYKPYMGLVYGVCLKYLKDEEACKDAVMQIFEELVDKAARHEIKQFRGWLYVLARNYCLMQLRSAKKMDVISMDDVMENSIIMHPEEENKEEAMKALERCMEKLPAAQKQSVNLFYYNDKCYKEIADETGFTLNEVKSYIQNGKRNLKICLEKNGGL</sequence>
<proteinExistence type="inferred from homology"/>
<keyword evidence="4" id="KW-0238">DNA-binding</keyword>
<comment type="similarity">
    <text evidence="1">Belongs to the sigma-70 factor family. ECF subfamily.</text>
</comment>
<dbReference type="Pfam" id="PF08281">
    <property type="entry name" value="Sigma70_r4_2"/>
    <property type="match status" value="1"/>
</dbReference>
<gene>
    <name evidence="8" type="ORF">HQ865_22610</name>
</gene>
<reference evidence="8 9" key="1">
    <citation type="submission" date="2020-05" db="EMBL/GenBank/DDBJ databases">
        <title>Mucilaginibacter mali sp. nov.</title>
        <authorList>
            <person name="Kim H.S."/>
            <person name="Lee K.C."/>
            <person name="Suh M.K."/>
            <person name="Kim J.-S."/>
            <person name="Han K.-I."/>
            <person name="Eom M.K."/>
            <person name="Shin Y.K."/>
            <person name="Lee J.-S."/>
        </authorList>
    </citation>
    <scope>NUCLEOTIDE SEQUENCE [LARGE SCALE GENOMIC DNA]</scope>
    <source>
        <strain evidence="8 9">G2-14</strain>
    </source>
</reference>
<dbReference type="CDD" id="cd06171">
    <property type="entry name" value="Sigma70_r4"/>
    <property type="match status" value="1"/>
</dbReference>
<dbReference type="InterPro" id="IPR013325">
    <property type="entry name" value="RNA_pol_sigma_r2"/>
</dbReference>
<evidence type="ECO:0000256" key="4">
    <source>
        <dbReference type="ARBA" id="ARBA00023125"/>
    </source>
</evidence>
<organism evidence="8 9">
    <name type="scientific">Mucilaginibacter mali</name>
    <dbReference type="NCBI Taxonomy" id="2740462"/>
    <lineage>
        <taxon>Bacteria</taxon>
        <taxon>Pseudomonadati</taxon>
        <taxon>Bacteroidota</taxon>
        <taxon>Sphingobacteriia</taxon>
        <taxon>Sphingobacteriales</taxon>
        <taxon>Sphingobacteriaceae</taxon>
        <taxon>Mucilaginibacter</taxon>
    </lineage>
</organism>
<dbReference type="PANTHER" id="PTHR43133:SF8">
    <property type="entry name" value="RNA POLYMERASE SIGMA FACTOR HI_1459-RELATED"/>
    <property type="match status" value="1"/>
</dbReference>
<dbReference type="InterPro" id="IPR013324">
    <property type="entry name" value="RNA_pol_sigma_r3/r4-like"/>
</dbReference>
<accession>A0A7D4UGZ2</accession>
<evidence type="ECO:0000313" key="8">
    <source>
        <dbReference type="EMBL" id="QKJ32436.1"/>
    </source>
</evidence>
<keyword evidence="3" id="KW-0731">Sigma factor</keyword>
<dbReference type="Pfam" id="PF04542">
    <property type="entry name" value="Sigma70_r2"/>
    <property type="match status" value="1"/>
</dbReference>
<dbReference type="SUPFAM" id="SSF88946">
    <property type="entry name" value="Sigma2 domain of RNA polymerase sigma factors"/>
    <property type="match status" value="1"/>
</dbReference>
<dbReference type="InterPro" id="IPR007627">
    <property type="entry name" value="RNA_pol_sigma70_r2"/>
</dbReference>
<evidence type="ECO:0000256" key="2">
    <source>
        <dbReference type="ARBA" id="ARBA00023015"/>
    </source>
</evidence>
<evidence type="ECO:0000256" key="5">
    <source>
        <dbReference type="ARBA" id="ARBA00023163"/>
    </source>
</evidence>
<feature type="domain" description="RNA polymerase sigma-70 region 2" evidence="6">
    <location>
        <begin position="34"/>
        <end position="100"/>
    </location>
</feature>
<evidence type="ECO:0000256" key="3">
    <source>
        <dbReference type="ARBA" id="ARBA00023082"/>
    </source>
</evidence>
<dbReference type="EMBL" id="CP054139">
    <property type="protein sequence ID" value="QKJ32436.1"/>
    <property type="molecule type" value="Genomic_DNA"/>
</dbReference>
<dbReference type="RefSeq" id="WP_173417086.1">
    <property type="nucleotide sequence ID" value="NZ_CP054139.1"/>
</dbReference>
<protein>
    <submittedName>
        <fullName evidence="8">Sigma-70 family RNA polymerase sigma factor</fullName>
    </submittedName>
</protein>
<dbReference type="PANTHER" id="PTHR43133">
    <property type="entry name" value="RNA POLYMERASE ECF-TYPE SIGMA FACTO"/>
    <property type="match status" value="1"/>
</dbReference>
<dbReference type="InterPro" id="IPR014284">
    <property type="entry name" value="RNA_pol_sigma-70_dom"/>
</dbReference>
<feature type="domain" description="RNA polymerase sigma factor 70 region 4 type 2" evidence="7">
    <location>
        <begin position="129"/>
        <end position="180"/>
    </location>
</feature>
<keyword evidence="9" id="KW-1185">Reference proteome</keyword>
<keyword evidence="2" id="KW-0805">Transcription regulation</keyword>
<dbReference type="InterPro" id="IPR036388">
    <property type="entry name" value="WH-like_DNA-bd_sf"/>
</dbReference>
<evidence type="ECO:0000313" key="9">
    <source>
        <dbReference type="Proteomes" id="UP000505355"/>
    </source>
</evidence>
<dbReference type="GO" id="GO:0003677">
    <property type="term" value="F:DNA binding"/>
    <property type="evidence" value="ECO:0007669"/>
    <property type="project" value="UniProtKB-KW"/>
</dbReference>
<dbReference type="NCBIfam" id="TIGR02937">
    <property type="entry name" value="sigma70-ECF"/>
    <property type="match status" value="1"/>
</dbReference>
<dbReference type="Gene3D" id="1.10.10.10">
    <property type="entry name" value="Winged helix-like DNA-binding domain superfamily/Winged helix DNA-binding domain"/>
    <property type="match status" value="1"/>
</dbReference>
<dbReference type="InterPro" id="IPR039425">
    <property type="entry name" value="RNA_pol_sigma-70-like"/>
</dbReference>